<dbReference type="Pfam" id="PF00408">
    <property type="entry name" value="PGM_PMM_IV"/>
    <property type="match status" value="1"/>
</dbReference>
<dbReference type="EC" id="5.4.2.2" evidence="7"/>
<dbReference type="PANTHER" id="PTHR45745">
    <property type="entry name" value="PHOSPHOMANNOMUTASE 45A"/>
    <property type="match status" value="1"/>
</dbReference>
<dbReference type="InterPro" id="IPR005841">
    <property type="entry name" value="Alpha-D-phosphohexomutase_SF"/>
</dbReference>
<dbReference type="eggNOG" id="COG0033">
    <property type="taxonomic scope" value="Bacteria"/>
</dbReference>
<dbReference type="GO" id="GO:0008973">
    <property type="term" value="F:phosphopentomutase activity"/>
    <property type="evidence" value="ECO:0007669"/>
    <property type="project" value="TreeGrafter"/>
</dbReference>
<dbReference type="STRING" id="740709.A10D4_01382"/>
<feature type="domain" description="Alpha-D-phosphohexomutase alpha/beta/alpha" evidence="11">
    <location>
        <begin position="211"/>
        <end position="316"/>
    </location>
</feature>
<keyword evidence="4 8" id="KW-0479">Metal-binding</keyword>
<keyword evidence="3" id="KW-0597">Phosphoprotein</keyword>
<evidence type="ECO:0000313" key="13">
    <source>
        <dbReference type="EMBL" id="EKE86852.1"/>
    </source>
</evidence>
<feature type="domain" description="Alpha-D-phosphohexomutase alpha/beta/alpha" evidence="12">
    <location>
        <begin position="322"/>
        <end position="441"/>
    </location>
</feature>
<dbReference type="Pfam" id="PF02879">
    <property type="entry name" value="PGM_PMM_II"/>
    <property type="match status" value="1"/>
</dbReference>
<dbReference type="Proteomes" id="UP000014115">
    <property type="component" value="Unassembled WGS sequence"/>
</dbReference>
<dbReference type="RefSeq" id="WP_008487243.1">
    <property type="nucleotide sequence ID" value="NZ_AMRG01000002.1"/>
</dbReference>
<comment type="similarity">
    <text evidence="2 8">Belongs to the phosphohexose mutase family.</text>
</comment>
<dbReference type="InterPro" id="IPR016066">
    <property type="entry name" value="A-D-PHexomutase_CS"/>
</dbReference>
<evidence type="ECO:0000259" key="12">
    <source>
        <dbReference type="Pfam" id="PF02880"/>
    </source>
</evidence>
<protein>
    <recommendedName>
        <fullName evidence="7">Phosphoglucomutase</fullName>
        <ecNumber evidence="7">5.4.2.2</ecNumber>
    </recommendedName>
</protein>
<dbReference type="InterPro" id="IPR005843">
    <property type="entry name" value="A-D-PHexomutase_C"/>
</dbReference>
<keyword evidence="6 13" id="KW-0413">Isomerase</keyword>
<evidence type="ECO:0000259" key="9">
    <source>
        <dbReference type="Pfam" id="PF00408"/>
    </source>
</evidence>
<evidence type="ECO:0000256" key="4">
    <source>
        <dbReference type="ARBA" id="ARBA00022723"/>
    </source>
</evidence>
<feature type="domain" description="Alpha-D-phosphohexomutase C-terminal" evidence="9">
    <location>
        <begin position="486"/>
        <end position="541"/>
    </location>
</feature>
<dbReference type="InterPro" id="IPR005852">
    <property type="entry name" value="PGM_a-D-Glc-sp"/>
</dbReference>
<dbReference type="InterPro" id="IPR036900">
    <property type="entry name" value="A-D-PHexomutase_C_sf"/>
</dbReference>
<comment type="caution">
    <text evidence="13">The sequence shown here is derived from an EMBL/GenBank/DDBJ whole genome shotgun (WGS) entry which is preliminary data.</text>
</comment>
<dbReference type="PRINTS" id="PR00509">
    <property type="entry name" value="PGMPMM"/>
</dbReference>
<accession>K2KJE4</accession>
<dbReference type="SUPFAM" id="SSF55957">
    <property type="entry name" value="Phosphoglucomutase, C-terminal domain"/>
    <property type="match status" value="1"/>
</dbReference>
<dbReference type="Pfam" id="PF02880">
    <property type="entry name" value="PGM_PMM_III"/>
    <property type="match status" value="1"/>
</dbReference>
<dbReference type="GO" id="GO:0000287">
    <property type="term" value="F:magnesium ion binding"/>
    <property type="evidence" value="ECO:0007669"/>
    <property type="project" value="InterPro"/>
</dbReference>
<name>K2KJE4_9GAMM</name>
<dbReference type="GO" id="GO:0004614">
    <property type="term" value="F:phosphoglucomutase activity"/>
    <property type="evidence" value="ECO:0007669"/>
    <property type="project" value="UniProtKB-UniRule"/>
</dbReference>
<dbReference type="AlphaFoldDB" id="K2KJE4"/>
<dbReference type="Gene3D" id="3.40.120.10">
    <property type="entry name" value="Alpha-D-Glucose-1,6-Bisphosphate, subunit A, domain 3"/>
    <property type="match status" value="3"/>
</dbReference>
<keyword evidence="14" id="KW-1185">Reference proteome</keyword>
<dbReference type="GO" id="GO:0005975">
    <property type="term" value="P:carbohydrate metabolic process"/>
    <property type="evidence" value="ECO:0007669"/>
    <property type="project" value="UniProtKB-UniRule"/>
</dbReference>
<evidence type="ECO:0000256" key="2">
    <source>
        <dbReference type="ARBA" id="ARBA00010231"/>
    </source>
</evidence>
<dbReference type="CDD" id="cd05801">
    <property type="entry name" value="PGM_like3"/>
    <property type="match status" value="1"/>
</dbReference>
<dbReference type="SUPFAM" id="SSF53738">
    <property type="entry name" value="Phosphoglucomutase, first 3 domains"/>
    <property type="match status" value="3"/>
</dbReference>
<dbReference type="InterPro" id="IPR005846">
    <property type="entry name" value="A-D-PHexomutase_a/b/a-III"/>
</dbReference>
<dbReference type="EMBL" id="AMRG01000002">
    <property type="protein sequence ID" value="EKE86852.1"/>
    <property type="molecule type" value="Genomic_DNA"/>
</dbReference>
<dbReference type="PROSITE" id="PS00710">
    <property type="entry name" value="PGM_PMM"/>
    <property type="match status" value="1"/>
</dbReference>
<gene>
    <name evidence="13" type="ORF">A10D4_01382</name>
</gene>
<reference evidence="13 14" key="1">
    <citation type="journal article" date="2012" name="J. Bacteriol.">
        <title>Genome Sequence of Idiomarina xiamenensis Type Strain 10-D-4.</title>
        <authorList>
            <person name="Lai Q."/>
            <person name="Wang L."/>
            <person name="Wang W."/>
            <person name="Shao Z."/>
        </authorList>
    </citation>
    <scope>NUCLEOTIDE SEQUENCE [LARGE SCALE GENOMIC DNA]</scope>
    <source>
        <strain evidence="13 14">10-D-4</strain>
    </source>
</reference>
<keyword evidence="5 8" id="KW-0460">Magnesium</keyword>
<evidence type="ECO:0000256" key="6">
    <source>
        <dbReference type="ARBA" id="ARBA00023235"/>
    </source>
</evidence>
<dbReference type="InterPro" id="IPR016055">
    <property type="entry name" value="A-D-PHexomutase_a/b/a-I/II/III"/>
</dbReference>
<evidence type="ECO:0000256" key="7">
    <source>
        <dbReference type="NCBIfam" id="TIGR01132"/>
    </source>
</evidence>
<proteinExistence type="inferred from homology"/>
<evidence type="ECO:0000313" key="14">
    <source>
        <dbReference type="Proteomes" id="UP000014115"/>
    </source>
</evidence>
<evidence type="ECO:0000259" key="10">
    <source>
        <dbReference type="Pfam" id="PF02878"/>
    </source>
</evidence>
<sequence>MATHPRAGQAAQASDLINVAQLVSAYYVAEPDSRDAQQQVKFGTSGHRGSAFKRAFNEAHILAICQAICAYREEQGINGPLLLGKDTHALSEAAYATALEVFIGNGVEVHIQNNDGYTPTPVISHAILRYNQGRQDGLCDGVVITPSHNPPADGGFKYNPPHGGPADSDATKVIEKYANALLSSELAGVNAVSYDEALNSPLCVRVDWQQQYIAALEQVVDMAAIKQAGVRIGVDAMGGAGAQYWAAIAEHYGLNIDVRHAQVDPAFAFMTLDKDGAIRMDCSSPYAMAGLLALKDQFDIAVGNDPDYDRHGIVTPSAGLMNPNHYLAVAIDYLCQQRDWPATLAIGKTLVSSALIDKVVAANQRQLFEVPVGFKWFAPGLHDQQLAFAGEESAGATFADRQGQVWTTDKDGIIMALLAAEIVAVTGQDPSQYYQQLCQRFGTSYYQRIDKPSSTERNQAFAKIRDYKVSKKLAQVTLAGDAITQVMTRASANDAPIGGLKVVTDNGWFAARPSGTEPVYKIYCESFVSDAHLQQLAEDAATIVDSLTASADAD</sequence>
<evidence type="ECO:0000256" key="5">
    <source>
        <dbReference type="ARBA" id="ARBA00022842"/>
    </source>
</evidence>
<dbReference type="InterPro" id="IPR005845">
    <property type="entry name" value="A-D-PHexomutase_a/b/a-II"/>
</dbReference>
<dbReference type="NCBIfam" id="TIGR01132">
    <property type="entry name" value="pgm"/>
    <property type="match status" value="1"/>
</dbReference>
<evidence type="ECO:0000256" key="8">
    <source>
        <dbReference type="RuleBase" id="RU004326"/>
    </source>
</evidence>
<dbReference type="GO" id="GO:0006166">
    <property type="term" value="P:purine ribonucleoside salvage"/>
    <property type="evidence" value="ECO:0007669"/>
    <property type="project" value="TreeGrafter"/>
</dbReference>
<evidence type="ECO:0000256" key="3">
    <source>
        <dbReference type="ARBA" id="ARBA00022553"/>
    </source>
</evidence>
<comment type="cofactor">
    <cofactor evidence="1">
        <name>Mg(2+)</name>
        <dbReference type="ChEBI" id="CHEBI:18420"/>
    </cofactor>
</comment>
<dbReference type="OrthoDB" id="9806956at2"/>
<dbReference type="PATRIC" id="fig|740709.3.peg.277"/>
<feature type="domain" description="Alpha-D-phosphohexomutase alpha/beta/alpha" evidence="10">
    <location>
        <begin position="40"/>
        <end position="180"/>
    </location>
</feature>
<dbReference type="Gene3D" id="3.30.310.50">
    <property type="entry name" value="Alpha-D-phosphohexomutase, C-terminal domain"/>
    <property type="match status" value="1"/>
</dbReference>
<dbReference type="Pfam" id="PF02878">
    <property type="entry name" value="PGM_PMM_I"/>
    <property type="match status" value="1"/>
</dbReference>
<dbReference type="InterPro" id="IPR005844">
    <property type="entry name" value="A-D-PHexomutase_a/b/a-I"/>
</dbReference>
<dbReference type="PANTHER" id="PTHR45745:SF1">
    <property type="entry name" value="PHOSPHOGLUCOMUTASE 2B-RELATED"/>
    <property type="match status" value="1"/>
</dbReference>
<evidence type="ECO:0000259" key="11">
    <source>
        <dbReference type="Pfam" id="PF02879"/>
    </source>
</evidence>
<organism evidence="13 14">
    <name type="scientific">Idiomarina xiamenensis 10-D-4</name>
    <dbReference type="NCBI Taxonomy" id="740709"/>
    <lineage>
        <taxon>Bacteria</taxon>
        <taxon>Pseudomonadati</taxon>
        <taxon>Pseudomonadota</taxon>
        <taxon>Gammaproteobacteria</taxon>
        <taxon>Alteromonadales</taxon>
        <taxon>Idiomarinaceae</taxon>
        <taxon>Idiomarina</taxon>
    </lineage>
</organism>
<evidence type="ECO:0000256" key="1">
    <source>
        <dbReference type="ARBA" id="ARBA00001946"/>
    </source>
</evidence>